<proteinExistence type="predicted"/>
<sequence length="75" mass="8343">MSRKWETKSRKSEGSDEESTVLSTNILAGLPIAGDIRILSGDRHLRRIDEHEGGVKVALDRRSELAERSAVRDGQ</sequence>
<feature type="compositionally biased region" description="Basic and acidic residues" evidence="1">
    <location>
        <begin position="1"/>
        <end position="14"/>
    </location>
</feature>
<accession>A0A8S9JNE0</accession>
<comment type="caution">
    <text evidence="2">The sequence shown here is derived from an EMBL/GenBank/DDBJ whole genome shotgun (WGS) entry which is preliminary data.</text>
</comment>
<evidence type="ECO:0000256" key="1">
    <source>
        <dbReference type="SAM" id="MobiDB-lite"/>
    </source>
</evidence>
<name>A0A8S9JNE0_BRACR</name>
<evidence type="ECO:0000313" key="3">
    <source>
        <dbReference type="EMBL" id="KAF3505616.1"/>
    </source>
</evidence>
<reference evidence="2" key="2">
    <citation type="submission" date="2019-12" db="EMBL/GenBank/DDBJ databases">
        <title>Genome sequencing and annotation of Brassica cretica.</title>
        <authorList>
            <person name="Studholme D.J."/>
            <person name="Sarris P.F."/>
        </authorList>
    </citation>
    <scope>NUCLEOTIDE SEQUENCE</scope>
    <source>
        <strain evidence="2">PFS-001/15</strain>
        <tissue evidence="2">Leaf</tissue>
    </source>
</reference>
<dbReference type="EMBL" id="QGKX02001521">
    <property type="protein sequence ID" value="KAF3505616.1"/>
    <property type="molecule type" value="Genomic_DNA"/>
</dbReference>
<dbReference type="Proteomes" id="UP000712600">
    <property type="component" value="Unassembled WGS sequence"/>
</dbReference>
<gene>
    <name evidence="2" type="ORF">F2Q68_00003230</name>
    <name evidence="3" type="ORF">F2Q69_00003876</name>
</gene>
<protein>
    <submittedName>
        <fullName evidence="2">Uncharacterized protein</fullName>
    </submittedName>
</protein>
<dbReference type="Proteomes" id="UP000712281">
    <property type="component" value="Unassembled WGS sequence"/>
</dbReference>
<organism evidence="2 4">
    <name type="scientific">Brassica cretica</name>
    <name type="common">Mustard</name>
    <dbReference type="NCBI Taxonomy" id="69181"/>
    <lineage>
        <taxon>Eukaryota</taxon>
        <taxon>Viridiplantae</taxon>
        <taxon>Streptophyta</taxon>
        <taxon>Embryophyta</taxon>
        <taxon>Tracheophyta</taxon>
        <taxon>Spermatophyta</taxon>
        <taxon>Magnoliopsida</taxon>
        <taxon>eudicotyledons</taxon>
        <taxon>Gunneridae</taxon>
        <taxon>Pentapetalae</taxon>
        <taxon>rosids</taxon>
        <taxon>malvids</taxon>
        <taxon>Brassicales</taxon>
        <taxon>Brassicaceae</taxon>
        <taxon>Brassiceae</taxon>
        <taxon>Brassica</taxon>
    </lineage>
</organism>
<evidence type="ECO:0000313" key="2">
    <source>
        <dbReference type="EMBL" id="KAF2583554.1"/>
    </source>
</evidence>
<dbReference type="EMBL" id="QGKW02001660">
    <property type="protein sequence ID" value="KAF2583554.1"/>
    <property type="molecule type" value="Genomic_DNA"/>
</dbReference>
<feature type="region of interest" description="Disordered" evidence="1">
    <location>
        <begin position="1"/>
        <end position="20"/>
    </location>
</feature>
<evidence type="ECO:0000313" key="4">
    <source>
        <dbReference type="Proteomes" id="UP000712281"/>
    </source>
</evidence>
<reference evidence="3" key="1">
    <citation type="submission" date="2019-12" db="EMBL/GenBank/DDBJ databases">
        <title>Genome sequencing and annotation of Brassica cretica.</title>
        <authorList>
            <person name="Studholme D.J."/>
            <person name="Sarris P."/>
        </authorList>
    </citation>
    <scope>NUCLEOTIDE SEQUENCE</scope>
    <source>
        <strain evidence="3">PFS-109/04</strain>
        <tissue evidence="3">Leaf</tissue>
    </source>
</reference>
<dbReference type="AlphaFoldDB" id="A0A8S9JNE0"/>